<feature type="transmembrane region" description="Helical" evidence="6">
    <location>
        <begin position="84"/>
        <end position="108"/>
    </location>
</feature>
<evidence type="ECO:0000256" key="1">
    <source>
        <dbReference type="ARBA" id="ARBA00004141"/>
    </source>
</evidence>
<reference evidence="7 8" key="1">
    <citation type="submission" date="2016-07" db="EMBL/GenBank/DDBJ databases">
        <title>Pervasive Adenine N6-methylation of Active Genes in Fungi.</title>
        <authorList>
            <consortium name="DOE Joint Genome Institute"/>
            <person name="Mondo S.J."/>
            <person name="Dannebaum R.O."/>
            <person name="Kuo R.C."/>
            <person name="Labutti K."/>
            <person name="Haridas S."/>
            <person name="Kuo A."/>
            <person name="Salamov A."/>
            <person name="Ahrendt S.R."/>
            <person name="Lipzen A."/>
            <person name="Sullivan W."/>
            <person name="Andreopoulos W.B."/>
            <person name="Clum A."/>
            <person name="Lindquist E."/>
            <person name="Daum C."/>
            <person name="Ramamoorthy G.K."/>
            <person name="Gryganskyi A."/>
            <person name="Culley D."/>
            <person name="Magnuson J.K."/>
            <person name="James T.Y."/>
            <person name="O'Malley M.A."/>
            <person name="Stajich J.E."/>
            <person name="Spatafora J.W."/>
            <person name="Visel A."/>
            <person name="Grigoriev I.V."/>
        </authorList>
    </citation>
    <scope>NUCLEOTIDE SEQUENCE [LARGE SCALE GENOMIC DNA]</scope>
    <source>
        <strain evidence="7 8">CBS 115471</strain>
    </source>
</reference>
<feature type="transmembrane region" description="Helical" evidence="6">
    <location>
        <begin position="383"/>
        <end position="405"/>
    </location>
</feature>
<keyword evidence="3 6" id="KW-0812">Transmembrane</keyword>
<feature type="transmembrane region" description="Helical" evidence="6">
    <location>
        <begin position="47"/>
        <end position="64"/>
    </location>
</feature>
<evidence type="ECO:0000256" key="4">
    <source>
        <dbReference type="ARBA" id="ARBA00022989"/>
    </source>
</evidence>
<feature type="transmembrane region" description="Helical" evidence="6">
    <location>
        <begin position="243"/>
        <end position="265"/>
    </location>
</feature>
<comment type="caution">
    <text evidence="7">The sequence shown here is derived from an EMBL/GenBank/DDBJ whole genome shotgun (WGS) entry which is preliminary data.</text>
</comment>
<dbReference type="PANTHER" id="PTHR45649">
    <property type="entry name" value="AMINO-ACID PERMEASE BAT1"/>
    <property type="match status" value="1"/>
</dbReference>
<feature type="transmembrane region" description="Helical" evidence="6">
    <location>
        <begin position="453"/>
        <end position="476"/>
    </location>
</feature>
<dbReference type="AlphaFoldDB" id="A0A1Y2A4K1"/>
<feature type="transmembrane region" description="Helical" evidence="6">
    <location>
        <begin position="129"/>
        <end position="153"/>
    </location>
</feature>
<keyword evidence="4 6" id="KW-1133">Transmembrane helix</keyword>
<evidence type="ECO:0000313" key="7">
    <source>
        <dbReference type="EMBL" id="ORY17270.1"/>
    </source>
</evidence>
<protein>
    <submittedName>
        <fullName evidence="7">GABA permease</fullName>
    </submittedName>
</protein>
<dbReference type="PIRSF" id="PIRSF006060">
    <property type="entry name" value="AA_transporter"/>
    <property type="match status" value="1"/>
</dbReference>
<feature type="transmembrane region" description="Helical" evidence="6">
    <location>
        <begin position="286"/>
        <end position="305"/>
    </location>
</feature>
<name>A0A1Y2A4K1_9PLEO</name>
<dbReference type="OrthoDB" id="3257095at2759"/>
<feature type="transmembrane region" description="Helical" evidence="6">
    <location>
        <begin position="325"/>
        <end position="349"/>
    </location>
</feature>
<dbReference type="EMBL" id="MCFA01000013">
    <property type="protein sequence ID" value="ORY17270.1"/>
    <property type="molecule type" value="Genomic_DNA"/>
</dbReference>
<feature type="transmembrane region" description="Helical" evidence="6">
    <location>
        <begin position="202"/>
        <end position="223"/>
    </location>
</feature>
<organism evidence="7 8">
    <name type="scientific">Clohesyomyces aquaticus</name>
    <dbReference type="NCBI Taxonomy" id="1231657"/>
    <lineage>
        <taxon>Eukaryota</taxon>
        <taxon>Fungi</taxon>
        <taxon>Dikarya</taxon>
        <taxon>Ascomycota</taxon>
        <taxon>Pezizomycotina</taxon>
        <taxon>Dothideomycetes</taxon>
        <taxon>Pleosporomycetidae</taxon>
        <taxon>Pleosporales</taxon>
        <taxon>Lindgomycetaceae</taxon>
        <taxon>Clohesyomyces</taxon>
    </lineage>
</organism>
<keyword evidence="5 6" id="KW-0472">Membrane</keyword>
<evidence type="ECO:0000256" key="3">
    <source>
        <dbReference type="ARBA" id="ARBA00022692"/>
    </source>
</evidence>
<feature type="transmembrane region" description="Helical" evidence="6">
    <location>
        <begin position="411"/>
        <end position="433"/>
    </location>
</feature>
<dbReference type="Proteomes" id="UP000193144">
    <property type="component" value="Unassembled WGS sequence"/>
</dbReference>
<sequence length="520" mass="56588">MEKFTALPAQEEFVAAESSPENDIKAGTLEDREAMKRLGKEQVFKRNFGFTSITGFAIVLMATWEVLLETVAFGLGNGGPSGLIYTYIGVWIGFILVTASMSEMASMAPTSGGQYHWTSEFSPRRYQKWISYLIGWLSILGYQVGVAFTAYLSGTIVQGLIVLNRPDYRYQRWHGTLIAMGFAIYSALFNIFFATWLPLAEILFGFIHFAAWPAILVTLWVLAPRSPSEQVWHSYHDAGWGNTGFACLVGLITSAGSFVGGDAPAHMAEEIKSASKVLPRTMMTTILVNGIMGFVTIVTFCYTMGDIDAAIASPTGYPIIQVFYGATGSVASATALSSFLVILNVAMLMTNTAGSSRQLFAFARDRGLPLSPLISRVPLGYDVPVNAIVLSTLLACVLLCINIGSTIGFQIITSIGTVSLLTSYMTSIGCVTWRRLRSLPLPKSHFDMGKLGVVVNLLSLAFLVFAFVFCFFPPVPNPAARGMNWAVAVYSGMLGAGVVYYLLRARHVYDGPVEYVRKSA</sequence>
<feature type="transmembrane region" description="Helical" evidence="6">
    <location>
        <begin position="173"/>
        <end position="195"/>
    </location>
</feature>
<evidence type="ECO:0000256" key="2">
    <source>
        <dbReference type="ARBA" id="ARBA00022448"/>
    </source>
</evidence>
<dbReference type="GO" id="GO:0016020">
    <property type="term" value="C:membrane"/>
    <property type="evidence" value="ECO:0007669"/>
    <property type="project" value="UniProtKB-SubCell"/>
</dbReference>
<accession>A0A1Y2A4K1</accession>
<dbReference type="PANTHER" id="PTHR45649:SF2">
    <property type="entry name" value="ACID PERMEASE, PUTATIVE-RELATED"/>
    <property type="match status" value="1"/>
</dbReference>
<proteinExistence type="predicted"/>
<feature type="transmembrane region" description="Helical" evidence="6">
    <location>
        <begin position="482"/>
        <end position="503"/>
    </location>
</feature>
<dbReference type="Pfam" id="PF13520">
    <property type="entry name" value="AA_permease_2"/>
    <property type="match status" value="1"/>
</dbReference>
<evidence type="ECO:0000256" key="5">
    <source>
        <dbReference type="ARBA" id="ARBA00023136"/>
    </source>
</evidence>
<gene>
    <name evidence="7" type="ORF">BCR34DRAFT_475170</name>
</gene>
<evidence type="ECO:0000313" key="8">
    <source>
        <dbReference type="Proteomes" id="UP000193144"/>
    </source>
</evidence>
<dbReference type="InterPro" id="IPR002293">
    <property type="entry name" value="AA/rel_permease1"/>
</dbReference>
<keyword evidence="2" id="KW-0813">Transport</keyword>
<dbReference type="GO" id="GO:0022857">
    <property type="term" value="F:transmembrane transporter activity"/>
    <property type="evidence" value="ECO:0007669"/>
    <property type="project" value="InterPro"/>
</dbReference>
<dbReference type="Gene3D" id="1.20.1740.10">
    <property type="entry name" value="Amino acid/polyamine transporter I"/>
    <property type="match status" value="1"/>
</dbReference>
<comment type="subcellular location">
    <subcellularLocation>
        <location evidence="1">Membrane</location>
        <topology evidence="1">Multi-pass membrane protein</topology>
    </subcellularLocation>
</comment>
<keyword evidence="8" id="KW-1185">Reference proteome</keyword>
<evidence type="ECO:0000256" key="6">
    <source>
        <dbReference type="SAM" id="Phobius"/>
    </source>
</evidence>